<dbReference type="EMBL" id="CP104311">
    <property type="protein sequence ID" value="WWF01254.1"/>
    <property type="molecule type" value="Genomic_DNA"/>
</dbReference>
<evidence type="ECO:0000256" key="5">
    <source>
        <dbReference type="ARBA" id="ARBA00022842"/>
    </source>
</evidence>
<protein>
    <submittedName>
        <fullName evidence="7">CRISPR-associated endonuclease Cas1</fullName>
        <ecNumber evidence="7">3.1.-.-</ecNumber>
    </submittedName>
</protein>
<evidence type="ECO:0000256" key="2">
    <source>
        <dbReference type="ARBA" id="ARBA00022723"/>
    </source>
</evidence>
<keyword evidence="2" id="KW-0479">Metal-binding</keyword>
<evidence type="ECO:0000313" key="7">
    <source>
        <dbReference type="EMBL" id="WWF01254.1"/>
    </source>
</evidence>
<evidence type="ECO:0000256" key="3">
    <source>
        <dbReference type="ARBA" id="ARBA00022759"/>
    </source>
</evidence>
<gene>
    <name evidence="7" type="ORF">N4J17_12365</name>
</gene>
<evidence type="ECO:0000313" key="8">
    <source>
        <dbReference type="Proteomes" id="UP001359308"/>
    </source>
</evidence>
<dbReference type="InterPro" id="IPR002729">
    <property type="entry name" value="CRISPR-assoc_Cas1"/>
</dbReference>
<dbReference type="EC" id="3.1.-.-" evidence="7"/>
<proteinExistence type="predicted"/>
<keyword evidence="6" id="KW-0051">Antiviral defense</keyword>
<name>A0ABZ2F3C7_METCP</name>
<dbReference type="GO" id="GO:0016787">
    <property type="term" value="F:hydrolase activity"/>
    <property type="evidence" value="ECO:0007669"/>
    <property type="project" value="UniProtKB-KW"/>
</dbReference>
<keyword evidence="8" id="KW-1185">Reference proteome</keyword>
<dbReference type="Proteomes" id="UP001359308">
    <property type="component" value="Chromosome"/>
</dbReference>
<dbReference type="InterPro" id="IPR042211">
    <property type="entry name" value="CRISPR-assoc_Cas1_N"/>
</dbReference>
<dbReference type="RefSeq" id="WP_198321499.1">
    <property type="nucleotide sequence ID" value="NZ_CP104311.1"/>
</dbReference>
<accession>A0ABZ2F3C7</accession>
<evidence type="ECO:0000256" key="4">
    <source>
        <dbReference type="ARBA" id="ARBA00022801"/>
    </source>
</evidence>
<evidence type="ECO:0000256" key="6">
    <source>
        <dbReference type="ARBA" id="ARBA00023118"/>
    </source>
</evidence>
<keyword evidence="1" id="KW-0540">Nuclease</keyword>
<evidence type="ECO:0000256" key="1">
    <source>
        <dbReference type="ARBA" id="ARBA00022722"/>
    </source>
</evidence>
<dbReference type="Gene3D" id="3.100.10.20">
    <property type="entry name" value="CRISPR-associated endonuclease Cas1, N-terminal domain"/>
    <property type="match status" value="1"/>
</dbReference>
<keyword evidence="3 7" id="KW-0255">Endonuclease</keyword>
<sequence length="257" mass="29376">MKPLYLYGSQLQVANDGAALKISQPEQAPRWYPLGRLSRVVSACNVEWTTAALLRCAESGITVTFLDGDGRLVMRCIGPRPSPHDRFAQRLDEFLQHPDRDVLYAVWLEGVERNAIRSLIRRAGLIFTPDLTAPELRRLFLASAKDMGGYDAYRAIGAHLRCLLNSHVTQTLHDLGVDLGQCTAVGFDPVTGWVRLLRWEFELPCAAWLEHRLQQGRIAECPSPAEIVAWYERRRERLDWLTRSITSRMHRWLIETE</sequence>
<dbReference type="Pfam" id="PF01867">
    <property type="entry name" value="Cas_Cas1"/>
    <property type="match status" value="1"/>
</dbReference>
<organism evidence="7 8">
    <name type="scientific">Methylococcus capsulatus</name>
    <dbReference type="NCBI Taxonomy" id="414"/>
    <lineage>
        <taxon>Bacteria</taxon>
        <taxon>Pseudomonadati</taxon>
        <taxon>Pseudomonadota</taxon>
        <taxon>Gammaproteobacteria</taxon>
        <taxon>Methylococcales</taxon>
        <taxon>Methylococcaceae</taxon>
        <taxon>Methylococcus</taxon>
    </lineage>
</organism>
<keyword evidence="5" id="KW-0460">Magnesium</keyword>
<reference evidence="7 8" key="1">
    <citation type="submission" date="2022-09" db="EMBL/GenBank/DDBJ databases">
        <authorList>
            <person name="Giprobiosintez L."/>
        </authorList>
    </citation>
    <scope>NUCLEOTIDE SEQUENCE [LARGE SCALE GENOMIC DNA]</scope>
    <source>
        <strain evidence="8">VKPM-B-12549 (GBS-15)</strain>
    </source>
</reference>
<dbReference type="GO" id="GO:0004519">
    <property type="term" value="F:endonuclease activity"/>
    <property type="evidence" value="ECO:0007669"/>
    <property type="project" value="UniProtKB-KW"/>
</dbReference>
<keyword evidence="4 7" id="KW-0378">Hydrolase</keyword>